<keyword evidence="3" id="KW-0472">Membrane</keyword>
<organism evidence="4 5">
    <name type="scientific">Poseidonocella pacifica</name>
    <dbReference type="NCBI Taxonomy" id="871651"/>
    <lineage>
        <taxon>Bacteria</taxon>
        <taxon>Pseudomonadati</taxon>
        <taxon>Pseudomonadota</taxon>
        <taxon>Alphaproteobacteria</taxon>
        <taxon>Rhodobacterales</taxon>
        <taxon>Roseobacteraceae</taxon>
        <taxon>Poseidonocella</taxon>
    </lineage>
</organism>
<feature type="coiled-coil region" evidence="1">
    <location>
        <begin position="157"/>
        <end position="184"/>
    </location>
</feature>
<dbReference type="STRING" id="871651.SAMN05421688_1352"/>
<evidence type="ECO:0000256" key="1">
    <source>
        <dbReference type="SAM" id="Coils"/>
    </source>
</evidence>
<feature type="region of interest" description="Disordered" evidence="2">
    <location>
        <begin position="1"/>
        <end position="29"/>
    </location>
</feature>
<keyword evidence="3" id="KW-0812">Transmembrane</keyword>
<keyword evidence="3" id="KW-1133">Transmembrane helix</keyword>
<gene>
    <name evidence="4" type="ORF">SAMN05421688_1352</name>
</gene>
<dbReference type="OrthoDB" id="7375296at2"/>
<feature type="transmembrane region" description="Helical" evidence="3">
    <location>
        <begin position="102"/>
        <end position="120"/>
    </location>
</feature>
<keyword evidence="1" id="KW-0175">Coiled coil</keyword>
<evidence type="ECO:0000313" key="5">
    <source>
        <dbReference type="Proteomes" id="UP000198796"/>
    </source>
</evidence>
<feature type="transmembrane region" description="Helical" evidence="3">
    <location>
        <begin position="38"/>
        <end position="54"/>
    </location>
</feature>
<name>A0A1I0WES0_9RHOB</name>
<reference evidence="4 5" key="1">
    <citation type="submission" date="2016-10" db="EMBL/GenBank/DDBJ databases">
        <authorList>
            <person name="de Groot N.N."/>
        </authorList>
    </citation>
    <scope>NUCLEOTIDE SEQUENCE [LARGE SCALE GENOMIC DNA]</scope>
    <source>
        <strain evidence="4 5">DSM 29316</strain>
    </source>
</reference>
<evidence type="ECO:0000313" key="4">
    <source>
        <dbReference type="EMBL" id="SFA87121.1"/>
    </source>
</evidence>
<dbReference type="InterPro" id="IPR018770">
    <property type="entry name" value="ChloroindolylP_hydrolase"/>
</dbReference>
<feature type="transmembrane region" description="Helical" evidence="3">
    <location>
        <begin position="126"/>
        <end position="145"/>
    </location>
</feature>
<keyword evidence="5" id="KW-1185">Reference proteome</keyword>
<dbReference type="Proteomes" id="UP000198796">
    <property type="component" value="Unassembled WGS sequence"/>
</dbReference>
<feature type="transmembrane region" description="Helical" evidence="3">
    <location>
        <begin position="60"/>
        <end position="81"/>
    </location>
</feature>
<evidence type="ECO:0000256" key="2">
    <source>
        <dbReference type="SAM" id="MobiDB-lite"/>
    </source>
</evidence>
<dbReference type="EMBL" id="FOJU01000002">
    <property type="protein sequence ID" value="SFA87121.1"/>
    <property type="molecule type" value="Genomic_DNA"/>
</dbReference>
<dbReference type="RefSeq" id="WP_092062128.1">
    <property type="nucleotide sequence ID" value="NZ_FOJU01000002.1"/>
</dbReference>
<sequence length="295" mass="32073">MAQRFGGRYSPDKNAAAGTGPKPGPFQGARRNRAGGRVNLLFLAPIPLLFRAFTSEPMVMALYLLSFGALILAAWLTREGLKAEAAFEARKVARRPAMPRKIAGSCLTGIGLGLAGAAGFGAVEAGIFAVIGGVVHSFAFGLDPLRSKGMDDDHFQSDRVARAVDEAEAELAAMSEAAIRAGDRSVEARVEQFQATARALFRTVENDPRDLSAARKYLSVYLRGAREATSKFADLYARRKDPEALADYLALLDDLERNFAARTERLLLDDRTDLTVEIDVLRERLAREGIRAEKT</sequence>
<dbReference type="AlphaFoldDB" id="A0A1I0WES0"/>
<accession>A0A1I0WES0</accession>
<dbReference type="Pfam" id="PF10112">
    <property type="entry name" value="Halogen_Hydrol"/>
    <property type="match status" value="1"/>
</dbReference>
<proteinExistence type="predicted"/>
<protein>
    <submittedName>
        <fullName evidence="4">5-bromo-4-chloroindolyl phosphate hydrolysis protein</fullName>
    </submittedName>
</protein>
<evidence type="ECO:0000256" key="3">
    <source>
        <dbReference type="SAM" id="Phobius"/>
    </source>
</evidence>